<dbReference type="InterPro" id="IPR023828">
    <property type="entry name" value="Peptidase_S8_Ser-AS"/>
</dbReference>
<dbReference type="PANTHER" id="PTHR43806:SF11">
    <property type="entry name" value="CEREVISIN-RELATED"/>
    <property type="match status" value="1"/>
</dbReference>
<dbReference type="PROSITE" id="PS00137">
    <property type="entry name" value="SUBTILASE_HIS"/>
    <property type="match status" value="1"/>
</dbReference>
<dbReference type="PROSITE" id="PS00138">
    <property type="entry name" value="SUBTILASE_SER"/>
    <property type="match status" value="1"/>
</dbReference>
<feature type="domain" description="Peptidase S8/S53" evidence="6">
    <location>
        <begin position="242"/>
        <end position="483"/>
    </location>
</feature>
<dbReference type="Proteomes" id="UP000678317">
    <property type="component" value="Unassembled WGS sequence"/>
</dbReference>
<evidence type="ECO:0000256" key="2">
    <source>
        <dbReference type="ARBA" id="ARBA00022670"/>
    </source>
</evidence>
<dbReference type="SUPFAM" id="SSF52743">
    <property type="entry name" value="Subtilisin-like"/>
    <property type="match status" value="1"/>
</dbReference>
<dbReference type="RefSeq" id="WP_208289955.1">
    <property type="nucleotide sequence ID" value="NZ_CP074404.1"/>
</dbReference>
<dbReference type="InterPro" id="IPR015500">
    <property type="entry name" value="Peptidase_S8_subtilisin-rel"/>
</dbReference>
<feature type="active site" description="Charge relay system" evidence="5">
    <location>
        <position position="287"/>
    </location>
</feature>
<dbReference type="PRINTS" id="PR00723">
    <property type="entry name" value="SUBTILISIN"/>
</dbReference>
<evidence type="ECO:0000256" key="5">
    <source>
        <dbReference type="PROSITE-ProRule" id="PRU01240"/>
    </source>
</evidence>
<dbReference type="InterPro" id="IPR000209">
    <property type="entry name" value="Peptidase_S8/S53_dom"/>
</dbReference>
<protein>
    <submittedName>
        <fullName evidence="7">S8 family serine peptidase</fullName>
    </submittedName>
</protein>
<evidence type="ECO:0000313" key="7">
    <source>
        <dbReference type="EMBL" id="MBO3085665.1"/>
    </source>
</evidence>
<keyword evidence="8" id="KW-1185">Reference proteome</keyword>
<dbReference type="InterPro" id="IPR050131">
    <property type="entry name" value="Peptidase_S8_subtilisin-like"/>
</dbReference>
<keyword evidence="3 5" id="KW-0378">Hydrolase</keyword>
<evidence type="ECO:0000256" key="3">
    <source>
        <dbReference type="ARBA" id="ARBA00022801"/>
    </source>
</evidence>
<dbReference type="EMBL" id="JAGFBM010000007">
    <property type="protein sequence ID" value="MBO3085665.1"/>
    <property type="molecule type" value="Genomic_DNA"/>
</dbReference>
<dbReference type="PANTHER" id="PTHR43806">
    <property type="entry name" value="PEPTIDASE S8"/>
    <property type="match status" value="1"/>
</dbReference>
<dbReference type="Gene3D" id="3.40.50.200">
    <property type="entry name" value="Peptidase S8/S53 domain"/>
    <property type="match status" value="1"/>
</dbReference>
<evidence type="ECO:0000313" key="8">
    <source>
        <dbReference type="Proteomes" id="UP000678317"/>
    </source>
</evidence>
<dbReference type="PROSITE" id="PS51892">
    <property type="entry name" value="SUBTILASE"/>
    <property type="match status" value="1"/>
</dbReference>
<comment type="similarity">
    <text evidence="1 5">Belongs to the peptidase S8 family.</text>
</comment>
<gene>
    <name evidence="7" type="ORF">J4035_13550</name>
</gene>
<reference evidence="7 8" key="1">
    <citation type="submission" date="2021-03" db="EMBL/GenBank/DDBJ databases">
        <title>novel species in genus Cellulomonas.</title>
        <authorList>
            <person name="Zhang G."/>
        </authorList>
    </citation>
    <scope>NUCLEOTIDE SEQUENCE [LARGE SCALE GENOMIC DNA]</scope>
    <source>
        <strain evidence="8">zg-ZUI188</strain>
    </source>
</reference>
<keyword evidence="2 5" id="KW-0645">Protease</keyword>
<accession>A0ABS3SIU3</accession>
<feature type="active site" description="Charge relay system" evidence="5">
    <location>
        <position position="251"/>
    </location>
</feature>
<dbReference type="InterPro" id="IPR036852">
    <property type="entry name" value="Peptidase_S8/S53_dom_sf"/>
</dbReference>
<keyword evidence="4 5" id="KW-0720">Serine protease</keyword>
<dbReference type="InterPro" id="IPR022398">
    <property type="entry name" value="Peptidase_S8_His-AS"/>
</dbReference>
<sequence length="619" mass="63988">MTDVLSAGSPPSRPRTFLVAQDTSINPASAGPLQFDWIVEQLSATPGVHVEKTLRPQNLRAMNLSSSVTDEVVVATMTEDVAADLGRHPQVLVEEDAPLLPQPAEVDAPTGTVDVNPGVLSPFGVSSSWTVQVTGTDGAPVAEATVYLYGSGVPVQGRTDGQGTVTLSLMNESDATLRALYVNPVRDYWSLWLARPPLTGGATTTITLQPLADSTTGFPGTEVLGWGQQAMRLDQVPADMSGRAIKVAVVDSGAAVTHPDLAAIGEGVDLTTTPTNDTQWRDDTIAHGSHCSGVIAGARNGSGVRGFAPDAELFEARIFPGGRISSLIDAVDYCIDHEIDVVNMSLGTGGTSQIMLQKLAQAKELGVACIVAAGNTGGEVQFPGTSPDVLTVSAIGRDGTFPETSYHAQQRWTGGSGDQGYFSAQFSCHGPEVDVAGPGVAVLSTVPATGYASWDGTSMATPHVAGLAALVLAHHPDFQTPELQLRGAARVDRLFAILKASATPLAFGDPHRVGHGLPDAPRALGLDAGAAPGGLQEAQATAVQVALAQLAQAMSRAGLLVDVASVQPLVSAHLAAVDSTGTSTQVRRGLADLLARIRGAGLWNKRPPEFSAGAGRTPF</sequence>
<evidence type="ECO:0000256" key="4">
    <source>
        <dbReference type="ARBA" id="ARBA00022825"/>
    </source>
</evidence>
<name>A0ABS3SIU3_9CELL</name>
<feature type="active site" description="Charge relay system" evidence="5">
    <location>
        <position position="458"/>
    </location>
</feature>
<proteinExistence type="inferred from homology"/>
<dbReference type="Pfam" id="PF00082">
    <property type="entry name" value="Peptidase_S8"/>
    <property type="match status" value="1"/>
</dbReference>
<evidence type="ECO:0000259" key="6">
    <source>
        <dbReference type="Pfam" id="PF00082"/>
    </source>
</evidence>
<comment type="caution">
    <text evidence="7">The sequence shown here is derived from an EMBL/GenBank/DDBJ whole genome shotgun (WGS) entry which is preliminary data.</text>
</comment>
<evidence type="ECO:0000256" key="1">
    <source>
        <dbReference type="ARBA" id="ARBA00011073"/>
    </source>
</evidence>
<organism evidence="7 8">
    <name type="scientific">Cellulomonas fengjieae</name>
    <dbReference type="NCBI Taxonomy" id="2819978"/>
    <lineage>
        <taxon>Bacteria</taxon>
        <taxon>Bacillati</taxon>
        <taxon>Actinomycetota</taxon>
        <taxon>Actinomycetes</taxon>
        <taxon>Micrococcales</taxon>
        <taxon>Cellulomonadaceae</taxon>
        <taxon>Cellulomonas</taxon>
    </lineage>
</organism>